<evidence type="ECO:0000313" key="2">
    <source>
        <dbReference type="Proteomes" id="UP000031036"/>
    </source>
</evidence>
<dbReference type="EMBL" id="JPKZ01002536">
    <property type="protein sequence ID" value="KHN76332.1"/>
    <property type="molecule type" value="Genomic_DNA"/>
</dbReference>
<comment type="caution">
    <text evidence="1">The sequence shown here is derived from an EMBL/GenBank/DDBJ whole genome shotgun (WGS) entry which is preliminary data.</text>
</comment>
<proteinExistence type="predicted"/>
<gene>
    <name evidence="1" type="ORF">Tcan_01888</name>
</gene>
<name>A0A0B2V4F5_TOXCA</name>
<organism evidence="1 2">
    <name type="scientific">Toxocara canis</name>
    <name type="common">Canine roundworm</name>
    <dbReference type="NCBI Taxonomy" id="6265"/>
    <lineage>
        <taxon>Eukaryota</taxon>
        <taxon>Metazoa</taxon>
        <taxon>Ecdysozoa</taxon>
        <taxon>Nematoda</taxon>
        <taxon>Chromadorea</taxon>
        <taxon>Rhabditida</taxon>
        <taxon>Spirurina</taxon>
        <taxon>Ascaridomorpha</taxon>
        <taxon>Ascaridoidea</taxon>
        <taxon>Toxocaridae</taxon>
        <taxon>Toxocara</taxon>
    </lineage>
</organism>
<keyword evidence="2" id="KW-1185">Reference proteome</keyword>
<protein>
    <submittedName>
        <fullName evidence="1">Uncharacterized protein</fullName>
    </submittedName>
</protein>
<dbReference type="Proteomes" id="UP000031036">
    <property type="component" value="Unassembled WGS sequence"/>
</dbReference>
<sequence>MGDGWEPRRFPVEISYIANCFQVTRRLDFLLNTATNSSAIKAVDSSETLIPLYARMVECSMTTTRMETGDDLVVEF</sequence>
<evidence type="ECO:0000313" key="1">
    <source>
        <dbReference type="EMBL" id="KHN76332.1"/>
    </source>
</evidence>
<accession>A0A0B2V4F5</accession>
<reference evidence="1 2" key="1">
    <citation type="submission" date="2014-11" db="EMBL/GenBank/DDBJ databases">
        <title>Genetic blueprint of the zoonotic pathogen Toxocara canis.</title>
        <authorList>
            <person name="Zhu X.-Q."/>
            <person name="Korhonen P.K."/>
            <person name="Cai H."/>
            <person name="Young N.D."/>
            <person name="Nejsum P."/>
            <person name="von Samson-Himmelstjerna G."/>
            <person name="Boag P.R."/>
            <person name="Tan P."/>
            <person name="Li Q."/>
            <person name="Min J."/>
            <person name="Yang Y."/>
            <person name="Wang X."/>
            <person name="Fang X."/>
            <person name="Hall R.S."/>
            <person name="Hofmann A."/>
            <person name="Sternberg P.W."/>
            <person name="Jex A.R."/>
            <person name="Gasser R.B."/>
        </authorList>
    </citation>
    <scope>NUCLEOTIDE SEQUENCE [LARGE SCALE GENOMIC DNA]</scope>
    <source>
        <strain evidence="1">PN_DK_2014</strain>
    </source>
</reference>
<dbReference type="AlphaFoldDB" id="A0A0B2V4F5"/>